<reference evidence="1" key="1">
    <citation type="submission" date="2018-06" db="EMBL/GenBank/DDBJ databases">
        <authorList>
            <person name="Zhirakovskaya E."/>
        </authorList>
    </citation>
    <scope>NUCLEOTIDE SEQUENCE</scope>
</reference>
<proteinExistence type="predicted"/>
<evidence type="ECO:0000313" key="1">
    <source>
        <dbReference type="EMBL" id="VAW07400.1"/>
    </source>
</evidence>
<protein>
    <submittedName>
        <fullName evidence="1">Uncharacterized protein</fullName>
    </submittedName>
</protein>
<dbReference type="EMBL" id="UOEH01000580">
    <property type="protein sequence ID" value="VAW07400.1"/>
    <property type="molecule type" value="Genomic_DNA"/>
</dbReference>
<name>A0A3B0SSC3_9ZZZZ</name>
<organism evidence="1">
    <name type="scientific">hydrothermal vent metagenome</name>
    <dbReference type="NCBI Taxonomy" id="652676"/>
    <lineage>
        <taxon>unclassified sequences</taxon>
        <taxon>metagenomes</taxon>
        <taxon>ecological metagenomes</taxon>
    </lineage>
</organism>
<accession>A0A3B0SSC3</accession>
<sequence>MRVVSIVMRPETSITNEDKEPIAAIPRHTTRFNAKWRAQGRRSGSTSENPRIKFWDRIAFAVILSILVYGALR</sequence>
<gene>
    <name evidence="1" type="ORF">MNBD_ALPHA05-131</name>
</gene>
<dbReference type="AlphaFoldDB" id="A0A3B0SSC3"/>